<dbReference type="CDD" id="cd00077">
    <property type="entry name" value="HDc"/>
    <property type="match status" value="1"/>
</dbReference>
<dbReference type="RefSeq" id="WP_245837638.1">
    <property type="nucleotide sequence ID" value="NZ_CAUHCB010000010.1"/>
</dbReference>
<dbReference type="Proteomes" id="UP000246004">
    <property type="component" value="Unassembled WGS sequence"/>
</dbReference>
<evidence type="ECO:0000313" key="3">
    <source>
        <dbReference type="EMBL" id="PWL08244.1"/>
    </source>
</evidence>
<reference evidence="2 4" key="2">
    <citation type="journal article" date="2017" name="BMC Genomics">
        <title>Genomic analysis of methanogenic archaea reveals a shift towards energy conservation.</title>
        <authorList>
            <person name="Gilmore S.P."/>
            <person name="Henske J.K."/>
            <person name="Sexton J.A."/>
            <person name="Solomon K.V."/>
            <person name="Seppala S."/>
            <person name="Yoo J.I."/>
            <person name="Huyett L.M."/>
            <person name="Pressman A."/>
            <person name="Cogan J.Z."/>
            <person name="Kivenson V."/>
            <person name="Peng X."/>
            <person name="Tan Y."/>
            <person name="Valentine D.L."/>
            <person name="O'Malley M.A."/>
        </authorList>
    </citation>
    <scope>NUCLEOTIDE SEQUENCE [LARGE SCALE GENOMIC DNA]</scope>
    <source>
        <strain evidence="2 4">1R-7</strain>
    </source>
</reference>
<dbReference type="PANTHER" id="PTHR38659:SF2">
    <property type="entry name" value="HDIG DOMAIN PROTEIN"/>
    <property type="match status" value="1"/>
</dbReference>
<dbReference type="InterPro" id="IPR006674">
    <property type="entry name" value="HD_domain"/>
</dbReference>
<keyword evidence="3" id="KW-0489">Methyltransferase</keyword>
<evidence type="ECO:0000313" key="2">
    <source>
        <dbReference type="EMBL" id="PAV07694.1"/>
    </source>
</evidence>
<sequence>MKIENIDELIEDVYTQLNISDYIKDHSEAVYQRSKYITQHYDNIDEDLIKAGCKLHDVGRIVTSDIKHAYIGADLLRSIGIDEKICKITEKHIGAGITPDEAIENNLPDRNYIPETLEEKIVAHADNLVHGVTPVDLEFVIQKWTNKNMKKESIDRLIKLHNELIR</sequence>
<dbReference type="GO" id="GO:0032259">
    <property type="term" value="P:methylation"/>
    <property type="evidence" value="ECO:0007669"/>
    <property type="project" value="UniProtKB-KW"/>
</dbReference>
<keyword evidence="4" id="KW-1185">Reference proteome</keyword>
<evidence type="ECO:0000313" key="4">
    <source>
        <dbReference type="Proteomes" id="UP000217528"/>
    </source>
</evidence>
<keyword evidence="3" id="KW-0808">Transferase</keyword>
<dbReference type="PANTHER" id="PTHR38659">
    <property type="entry name" value="METAL-DEPENDENT PHOSPHOHYDROLASE"/>
    <property type="match status" value="1"/>
</dbReference>
<dbReference type="GO" id="GO:0008168">
    <property type="term" value="F:methyltransferase activity"/>
    <property type="evidence" value="ECO:0007669"/>
    <property type="project" value="UniProtKB-KW"/>
</dbReference>
<evidence type="ECO:0000259" key="1">
    <source>
        <dbReference type="Pfam" id="PF01966"/>
    </source>
</evidence>
<organism evidence="2 4">
    <name type="scientific">Methanosphaera cuniculi</name>
    <dbReference type="NCBI Taxonomy" id="1077256"/>
    <lineage>
        <taxon>Archaea</taxon>
        <taxon>Methanobacteriati</taxon>
        <taxon>Methanobacteriota</taxon>
        <taxon>Methanomada group</taxon>
        <taxon>Methanobacteria</taxon>
        <taxon>Methanobacteriales</taxon>
        <taxon>Methanobacteriaceae</taxon>
        <taxon>Methanosphaera</taxon>
    </lineage>
</organism>
<dbReference type="SUPFAM" id="SSF109604">
    <property type="entry name" value="HD-domain/PDEase-like"/>
    <property type="match status" value="1"/>
</dbReference>
<feature type="domain" description="HD" evidence="1">
    <location>
        <begin position="25"/>
        <end position="128"/>
    </location>
</feature>
<dbReference type="NCBIfam" id="TIGR00277">
    <property type="entry name" value="HDIG"/>
    <property type="match status" value="1"/>
</dbReference>
<reference evidence="3 5" key="1">
    <citation type="submission" date="2016-04" db="EMBL/GenBank/DDBJ databases">
        <title>Genome sequence of Methanosphaera cuniculi DSM 4103.</title>
        <authorList>
            <person name="Poehlein A."/>
            <person name="Seedorf H."/>
            <person name="Daniel R."/>
        </authorList>
    </citation>
    <scope>NUCLEOTIDE SEQUENCE [LARGE SCALE GENOMIC DNA]</scope>
    <source>
        <strain evidence="3 5">DSM 4103</strain>
    </source>
</reference>
<dbReference type="Pfam" id="PF01966">
    <property type="entry name" value="HD"/>
    <property type="match status" value="1"/>
</dbReference>
<proteinExistence type="predicted"/>
<dbReference type="Proteomes" id="UP000217528">
    <property type="component" value="Unassembled WGS sequence"/>
</dbReference>
<gene>
    <name evidence="2" type="ORF">ASJ82_00780</name>
    <name evidence="3" type="ORF">MSCUN_08650</name>
</gene>
<dbReference type="AlphaFoldDB" id="A0A2A2HEK5"/>
<dbReference type="InterPro" id="IPR003607">
    <property type="entry name" value="HD/PDEase_dom"/>
</dbReference>
<dbReference type="InterPro" id="IPR006675">
    <property type="entry name" value="HDIG_dom"/>
</dbReference>
<protein>
    <submittedName>
        <fullName evidence="3">tRNA 2'-O-methylase</fullName>
    </submittedName>
</protein>
<dbReference type="EMBL" id="LWMS01000021">
    <property type="protein sequence ID" value="PWL08244.1"/>
    <property type="molecule type" value="Genomic_DNA"/>
</dbReference>
<dbReference type="EMBL" id="LMVN01000010">
    <property type="protein sequence ID" value="PAV07694.1"/>
    <property type="molecule type" value="Genomic_DNA"/>
</dbReference>
<name>A0A2A2HEK5_9EURY</name>
<dbReference type="Gene3D" id="1.10.3210.10">
    <property type="entry name" value="Hypothetical protein af1432"/>
    <property type="match status" value="1"/>
</dbReference>
<accession>A0A2A2HEK5</accession>
<evidence type="ECO:0000313" key="5">
    <source>
        <dbReference type="Proteomes" id="UP000246004"/>
    </source>
</evidence>
<comment type="caution">
    <text evidence="2">The sequence shown here is derived from an EMBL/GenBank/DDBJ whole genome shotgun (WGS) entry which is preliminary data.</text>
</comment>